<evidence type="ECO:0000313" key="1">
    <source>
        <dbReference type="EMBL" id="GLS23040.1"/>
    </source>
</evidence>
<gene>
    <name evidence="1" type="ORF">GCM10007874_60600</name>
</gene>
<organism evidence="1 2">
    <name type="scientific">Labrys miyagiensis</name>
    <dbReference type="NCBI Taxonomy" id="346912"/>
    <lineage>
        <taxon>Bacteria</taxon>
        <taxon>Pseudomonadati</taxon>
        <taxon>Pseudomonadota</taxon>
        <taxon>Alphaproteobacteria</taxon>
        <taxon>Hyphomicrobiales</taxon>
        <taxon>Xanthobacteraceae</taxon>
        <taxon>Labrys</taxon>
    </lineage>
</organism>
<reference evidence="2" key="1">
    <citation type="journal article" date="2019" name="Int. J. Syst. Evol. Microbiol.">
        <title>The Global Catalogue of Microorganisms (GCM) 10K type strain sequencing project: providing services to taxonomists for standard genome sequencing and annotation.</title>
        <authorList>
            <consortium name="The Broad Institute Genomics Platform"/>
            <consortium name="The Broad Institute Genome Sequencing Center for Infectious Disease"/>
            <person name="Wu L."/>
            <person name="Ma J."/>
        </authorList>
    </citation>
    <scope>NUCLEOTIDE SEQUENCE [LARGE SCALE GENOMIC DNA]</scope>
    <source>
        <strain evidence="2">NBRC 101365</strain>
    </source>
</reference>
<comment type="caution">
    <text evidence="1">The sequence shown here is derived from an EMBL/GenBank/DDBJ whole genome shotgun (WGS) entry which is preliminary data.</text>
</comment>
<name>A0ABQ6CTF1_9HYPH</name>
<accession>A0ABQ6CTF1</accession>
<evidence type="ECO:0000313" key="2">
    <source>
        <dbReference type="Proteomes" id="UP001156882"/>
    </source>
</evidence>
<dbReference type="EMBL" id="BSPC01000069">
    <property type="protein sequence ID" value="GLS23040.1"/>
    <property type="molecule type" value="Genomic_DNA"/>
</dbReference>
<protein>
    <submittedName>
        <fullName evidence="1">Uncharacterized protein</fullName>
    </submittedName>
</protein>
<sequence length="83" mass="9319">MKTPDFTVAAAVYVQIRGANWSARGRAPKKYYRFDSLALAVQYAVENSHSNLSTVVIETEDSEFAGDGVRTLYESEDYPLPRK</sequence>
<keyword evidence="2" id="KW-1185">Reference proteome</keyword>
<dbReference type="RefSeq" id="WP_284315975.1">
    <property type="nucleotide sequence ID" value="NZ_BSPC01000069.1"/>
</dbReference>
<dbReference type="Proteomes" id="UP001156882">
    <property type="component" value="Unassembled WGS sequence"/>
</dbReference>
<proteinExistence type="predicted"/>